<dbReference type="EMBL" id="BMQJ01000006">
    <property type="protein sequence ID" value="GGP97161.1"/>
    <property type="molecule type" value="Genomic_DNA"/>
</dbReference>
<organism evidence="2 3">
    <name type="scientific">Streptosporangium pseudovulgare</name>
    <dbReference type="NCBI Taxonomy" id="35765"/>
    <lineage>
        <taxon>Bacteria</taxon>
        <taxon>Bacillati</taxon>
        <taxon>Actinomycetota</taxon>
        <taxon>Actinomycetes</taxon>
        <taxon>Streptosporangiales</taxon>
        <taxon>Streptosporangiaceae</taxon>
        <taxon>Streptosporangium</taxon>
    </lineage>
</organism>
<dbReference type="RefSeq" id="WP_189246975.1">
    <property type="nucleotide sequence ID" value="NZ_BMQJ01000006.1"/>
</dbReference>
<evidence type="ECO:0000313" key="2">
    <source>
        <dbReference type="EMBL" id="GGP97161.1"/>
    </source>
</evidence>
<feature type="compositionally biased region" description="Low complexity" evidence="1">
    <location>
        <begin position="539"/>
        <end position="553"/>
    </location>
</feature>
<feature type="compositionally biased region" description="Low complexity" evidence="1">
    <location>
        <begin position="315"/>
        <end position="327"/>
    </location>
</feature>
<feature type="region of interest" description="Disordered" evidence="1">
    <location>
        <begin position="242"/>
        <end position="468"/>
    </location>
</feature>
<proteinExistence type="predicted"/>
<evidence type="ECO:0008006" key="4">
    <source>
        <dbReference type="Google" id="ProtNLM"/>
    </source>
</evidence>
<feature type="region of interest" description="Disordered" evidence="1">
    <location>
        <begin position="526"/>
        <end position="556"/>
    </location>
</feature>
<evidence type="ECO:0000313" key="3">
    <source>
        <dbReference type="Proteomes" id="UP000611554"/>
    </source>
</evidence>
<keyword evidence="3" id="KW-1185">Reference proteome</keyword>
<comment type="caution">
    <text evidence="2">The sequence shown here is derived from an EMBL/GenBank/DDBJ whole genome shotgun (WGS) entry which is preliminary data.</text>
</comment>
<feature type="compositionally biased region" description="Pro residues" evidence="1">
    <location>
        <begin position="392"/>
        <end position="410"/>
    </location>
</feature>
<evidence type="ECO:0000256" key="1">
    <source>
        <dbReference type="SAM" id="MobiDB-lite"/>
    </source>
</evidence>
<sequence>MSTSPGAGRAVLGPGQAAAWVGEHGAHLIDYAVRHLPPDRAVAAAASALAACRSGPAPRGVTPRGRLLAFLRRECRISPGYRAGYVPDADMLGMPERRLIERAWTIVDPLGAEALRLMYRHELTTEDLVHALSISVEEVPGLTTRTQDLIETLVSGLDSLAHGRSTCPDLAPLAERVFPREGTVPPAAEFADAREDLLSHMVRCSVCTRPINIRYTVPQMISHPRITPLTAEVRQRLLDSLRPATRPPAPRAASTAPPPPPGGETGSVTAAPASSTAPAAPMPAPVAPTAPTAPTPTAPAVPPASAVPPAPVAPPSAETAGAGAADPGPVPRSQEDTMPGIAVRRPRPGRARPPYMPVRPERQQADRAAPRPARQDRSRNPYRPALPDRSTPAPPSPPKTRSPSPPPPGQDTPLYNALLSQSWTRETRAQDAAVTVPSMPAVTGRTPPGGRGTRAGTDAGTHDGPDDGPEGIRFGAGVRFAEAMSWAGTRLRTTTIKVAIIVVAGTAGTLTGMSLLGPVIGAEDPAGPLQSSAATGSETAPPTDTGTAPAPSGGLAGRLRVPPVVTLDEFGQGSLLLTLTGEPLEWRISAPGLAVTPSSGTLRQGETSVIALRALRVRQWCGVPASVSAPLTVFGPDDSVTTTVRWRTC</sequence>
<feature type="compositionally biased region" description="Pro residues" evidence="1">
    <location>
        <begin position="280"/>
        <end position="314"/>
    </location>
</feature>
<accession>A0ABQ2QUU6</accession>
<protein>
    <recommendedName>
        <fullName evidence="4">DNA-directed RNA polymerase specialized sigma24 family protein</fullName>
    </recommendedName>
</protein>
<feature type="compositionally biased region" description="Basic and acidic residues" evidence="1">
    <location>
        <begin position="359"/>
        <end position="379"/>
    </location>
</feature>
<dbReference type="Proteomes" id="UP000611554">
    <property type="component" value="Unassembled WGS sequence"/>
</dbReference>
<dbReference type="PRINTS" id="PR01217">
    <property type="entry name" value="PRICHEXTENSN"/>
</dbReference>
<feature type="compositionally biased region" description="Polar residues" evidence="1">
    <location>
        <begin position="529"/>
        <end position="538"/>
    </location>
</feature>
<feature type="compositionally biased region" description="Low complexity" evidence="1">
    <location>
        <begin position="267"/>
        <end position="279"/>
    </location>
</feature>
<gene>
    <name evidence="2" type="ORF">GCM10010140_28920</name>
</gene>
<feature type="compositionally biased region" description="Pro residues" evidence="1">
    <location>
        <begin position="245"/>
        <end position="262"/>
    </location>
</feature>
<name>A0ABQ2QUU6_9ACTN</name>
<reference evidence="3" key="1">
    <citation type="journal article" date="2019" name="Int. J. Syst. Evol. Microbiol.">
        <title>The Global Catalogue of Microorganisms (GCM) 10K type strain sequencing project: providing services to taxonomists for standard genome sequencing and annotation.</title>
        <authorList>
            <consortium name="The Broad Institute Genomics Platform"/>
            <consortium name="The Broad Institute Genome Sequencing Center for Infectious Disease"/>
            <person name="Wu L."/>
            <person name="Ma J."/>
        </authorList>
    </citation>
    <scope>NUCLEOTIDE SEQUENCE [LARGE SCALE GENOMIC DNA]</scope>
    <source>
        <strain evidence="3">JCM 3115</strain>
    </source>
</reference>